<keyword evidence="2" id="KW-1185">Reference proteome</keyword>
<sequence length="192" mass="22097">MAAQQSELPALSFPLLPKKGIIRASDQEKAFEVQPLDQLPGFLLASACQNLKINPPTLHLGWRIDDALLVRLCKERGIVPSHENLKEYLKDDGYVFNSDDGSEEEEDGKPGFVHKMEAFRRRCEELQLNVFPDLAPICDPSTKTMGYAVTVLSNYNFEDGELDRAEWPKIMREFGLEGQPKWYIDYVEWYWK</sequence>
<protein>
    <submittedName>
        <fullName evidence="1">Uncharacterized protein</fullName>
    </submittedName>
</protein>
<dbReference type="AlphaFoldDB" id="A0A0H2RW54"/>
<dbReference type="InParanoid" id="A0A0H2RW54"/>
<organism evidence="1 2">
    <name type="scientific">Schizopora paradoxa</name>
    <dbReference type="NCBI Taxonomy" id="27342"/>
    <lineage>
        <taxon>Eukaryota</taxon>
        <taxon>Fungi</taxon>
        <taxon>Dikarya</taxon>
        <taxon>Basidiomycota</taxon>
        <taxon>Agaricomycotina</taxon>
        <taxon>Agaricomycetes</taxon>
        <taxon>Hymenochaetales</taxon>
        <taxon>Schizoporaceae</taxon>
        <taxon>Schizopora</taxon>
    </lineage>
</organism>
<evidence type="ECO:0000313" key="1">
    <source>
        <dbReference type="EMBL" id="KLO09021.1"/>
    </source>
</evidence>
<dbReference type="EMBL" id="KQ086069">
    <property type="protein sequence ID" value="KLO09021.1"/>
    <property type="molecule type" value="Genomic_DNA"/>
</dbReference>
<dbReference type="OrthoDB" id="2749434at2759"/>
<reference evidence="1 2" key="1">
    <citation type="submission" date="2015-04" db="EMBL/GenBank/DDBJ databases">
        <title>Complete genome sequence of Schizopora paradoxa KUC8140, a cosmopolitan wood degrader in East Asia.</title>
        <authorList>
            <consortium name="DOE Joint Genome Institute"/>
            <person name="Min B."/>
            <person name="Park H."/>
            <person name="Jang Y."/>
            <person name="Kim J.-J."/>
            <person name="Kim K.H."/>
            <person name="Pangilinan J."/>
            <person name="Lipzen A."/>
            <person name="Riley R."/>
            <person name="Grigoriev I.V."/>
            <person name="Spatafora J.W."/>
            <person name="Choi I.-G."/>
        </authorList>
    </citation>
    <scope>NUCLEOTIDE SEQUENCE [LARGE SCALE GENOMIC DNA]</scope>
    <source>
        <strain evidence="1 2">KUC8140</strain>
    </source>
</reference>
<gene>
    <name evidence="1" type="ORF">SCHPADRAFT_943981</name>
</gene>
<dbReference type="Proteomes" id="UP000053477">
    <property type="component" value="Unassembled WGS sequence"/>
</dbReference>
<proteinExistence type="predicted"/>
<accession>A0A0H2RW54</accession>
<evidence type="ECO:0000313" key="2">
    <source>
        <dbReference type="Proteomes" id="UP000053477"/>
    </source>
</evidence>
<name>A0A0H2RW54_9AGAM</name>